<dbReference type="Proteomes" id="UP000501648">
    <property type="component" value="Chromosome"/>
</dbReference>
<evidence type="ECO:0000313" key="2">
    <source>
        <dbReference type="EMBL" id="QJQ03373.1"/>
    </source>
</evidence>
<reference evidence="2 3" key="1">
    <citation type="journal article" date="2012" name="J. Bacteriol.">
        <title>Genome sequence of the pathogenic Herbaspirillum seropedicae strain Os34, isolated from rice roots.</title>
        <authorList>
            <person name="Ye W."/>
            <person name="Ye S."/>
            <person name="Liu J."/>
            <person name="Chang S."/>
            <person name="Chen M."/>
            <person name="Zhu B."/>
            <person name="Guo L."/>
            <person name="An Q."/>
        </authorList>
    </citation>
    <scope>NUCLEOTIDE SEQUENCE [LARGE SCALE GENOMIC DNA]</scope>
    <source>
        <strain evidence="2 3">Os34</strain>
    </source>
</reference>
<feature type="domain" description="SIS" evidence="1">
    <location>
        <begin position="33"/>
        <end position="193"/>
    </location>
</feature>
<protein>
    <submittedName>
        <fullName evidence="2">SIS domain-containing protein</fullName>
    </submittedName>
</protein>
<evidence type="ECO:0000313" key="3">
    <source>
        <dbReference type="Proteomes" id="UP000501648"/>
    </source>
</evidence>
<dbReference type="GO" id="GO:0097367">
    <property type="term" value="F:carbohydrate derivative binding"/>
    <property type="evidence" value="ECO:0007669"/>
    <property type="project" value="InterPro"/>
</dbReference>
<dbReference type="Pfam" id="PF13580">
    <property type="entry name" value="SIS_2"/>
    <property type="match status" value="1"/>
</dbReference>
<dbReference type="InterPro" id="IPR046348">
    <property type="entry name" value="SIS_dom_sf"/>
</dbReference>
<accession>A0A6M3ZYS5</accession>
<name>A0A6M3ZYS5_9BURK</name>
<dbReference type="AlphaFoldDB" id="A0A6M3ZYS5"/>
<dbReference type="PANTHER" id="PTHR30390">
    <property type="entry name" value="SEDOHEPTULOSE 7-PHOSPHATE ISOMERASE / DNAA INITIATOR-ASSOCIATING FACTOR FOR REPLICATION INITIATION"/>
    <property type="match status" value="1"/>
</dbReference>
<dbReference type="PANTHER" id="PTHR30390:SF8">
    <property type="entry name" value="SUGAR ISOMERASE (SIS)"/>
    <property type="match status" value="1"/>
</dbReference>
<dbReference type="PROSITE" id="PS51464">
    <property type="entry name" value="SIS"/>
    <property type="match status" value="1"/>
</dbReference>
<dbReference type="Gene3D" id="3.40.50.10490">
    <property type="entry name" value="Glucose-6-phosphate isomerase like protein, domain 1"/>
    <property type="match status" value="1"/>
</dbReference>
<dbReference type="EMBL" id="CP008956">
    <property type="protein sequence ID" value="QJQ03373.1"/>
    <property type="molecule type" value="Genomic_DNA"/>
</dbReference>
<gene>
    <name evidence="2" type="ORF">C798_25000</name>
</gene>
<dbReference type="InterPro" id="IPR050099">
    <property type="entry name" value="SIS_GmhA/DiaA_subfam"/>
</dbReference>
<dbReference type="CDD" id="cd05006">
    <property type="entry name" value="SIS_GmhA"/>
    <property type="match status" value="1"/>
</dbReference>
<dbReference type="InterPro" id="IPR001347">
    <property type="entry name" value="SIS_dom"/>
</dbReference>
<dbReference type="SUPFAM" id="SSF53697">
    <property type="entry name" value="SIS domain"/>
    <property type="match status" value="1"/>
</dbReference>
<proteinExistence type="predicted"/>
<sequence length="195" mass="20731">MSSAQLSVTAFQDYAARLQAVLAGSDWSGVGRLAQHMQQCWLQGRQVFLCGNGGSAGNAIHLANDFLYGIAKRTGGGMRVSALSANAAVLTCLANDIGYDHIYSEQLAVQAQPGDLLIALSGSGNSANILRALEQARKMDVISCAILGYSGGKAKALCDIPIHFAVDDMQIAEDMQVIVGHMVMQWLYENKPAVE</sequence>
<evidence type="ECO:0000259" key="1">
    <source>
        <dbReference type="PROSITE" id="PS51464"/>
    </source>
</evidence>
<dbReference type="GO" id="GO:1901135">
    <property type="term" value="P:carbohydrate derivative metabolic process"/>
    <property type="evidence" value="ECO:0007669"/>
    <property type="project" value="InterPro"/>
</dbReference>
<organism evidence="2 3">
    <name type="scientific">Herbaspirillum rubrisubalbicans Os34</name>
    <dbReference type="NCBI Taxonomy" id="1235827"/>
    <lineage>
        <taxon>Bacteria</taxon>
        <taxon>Pseudomonadati</taxon>
        <taxon>Pseudomonadota</taxon>
        <taxon>Betaproteobacteria</taxon>
        <taxon>Burkholderiales</taxon>
        <taxon>Oxalobacteraceae</taxon>
        <taxon>Herbaspirillum</taxon>
    </lineage>
</organism>
<dbReference type="RefSeq" id="WP_017449831.1">
    <property type="nucleotide sequence ID" value="NZ_CP008956.1"/>
</dbReference>
<dbReference type="InterPro" id="IPR035461">
    <property type="entry name" value="GmhA/DiaA"/>
</dbReference>